<dbReference type="Proteomes" id="UP001497482">
    <property type="component" value="Chromosome 23"/>
</dbReference>
<protein>
    <submittedName>
        <fullName evidence="1">Uncharacterized protein</fullName>
    </submittedName>
</protein>
<sequence>MGGSVGGGRVSCAGGQRDFGGLYEQRGLRDYCGEYGEPEDLSVAVCSWVGWGGIGLGGRGGGIVVRQPQKRREVGKGAGGSDISGGEGDWIWGLGRAGGLGRRVSWGKSLRGGLWGGLQGMRRKDFMTIEWGGGGVGLKRRGLRDGQDGEGILQREVVD</sequence>
<keyword evidence="2" id="KW-1185">Reference proteome</keyword>
<organism evidence="1 2">
    <name type="scientific">Knipowitschia caucasica</name>
    <name type="common">Caucasian dwarf goby</name>
    <name type="synonym">Pomatoschistus caucasicus</name>
    <dbReference type="NCBI Taxonomy" id="637954"/>
    <lineage>
        <taxon>Eukaryota</taxon>
        <taxon>Metazoa</taxon>
        <taxon>Chordata</taxon>
        <taxon>Craniata</taxon>
        <taxon>Vertebrata</taxon>
        <taxon>Euteleostomi</taxon>
        <taxon>Actinopterygii</taxon>
        <taxon>Neopterygii</taxon>
        <taxon>Teleostei</taxon>
        <taxon>Neoteleostei</taxon>
        <taxon>Acanthomorphata</taxon>
        <taxon>Gobiaria</taxon>
        <taxon>Gobiiformes</taxon>
        <taxon>Gobioidei</taxon>
        <taxon>Gobiidae</taxon>
        <taxon>Gobiinae</taxon>
        <taxon>Knipowitschia</taxon>
    </lineage>
</organism>
<dbReference type="EMBL" id="OZ035845">
    <property type="protein sequence ID" value="CAL1598976.1"/>
    <property type="molecule type" value="Genomic_DNA"/>
</dbReference>
<evidence type="ECO:0000313" key="2">
    <source>
        <dbReference type="Proteomes" id="UP001497482"/>
    </source>
</evidence>
<dbReference type="AlphaFoldDB" id="A0AAV2LEH5"/>
<evidence type="ECO:0000313" key="1">
    <source>
        <dbReference type="EMBL" id="CAL1598976.1"/>
    </source>
</evidence>
<gene>
    <name evidence="1" type="ORF">KC01_LOCUS27325</name>
</gene>
<accession>A0AAV2LEH5</accession>
<reference evidence="1 2" key="1">
    <citation type="submission" date="2024-04" db="EMBL/GenBank/DDBJ databases">
        <authorList>
            <person name="Waldvogel A.-M."/>
            <person name="Schoenle A."/>
        </authorList>
    </citation>
    <scope>NUCLEOTIDE SEQUENCE [LARGE SCALE GENOMIC DNA]</scope>
</reference>
<proteinExistence type="predicted"/>
<name>A0AAV2LEH5_KNICA</name>